<dbReference type="InterPro" id="IPR000086">
    <property type="entry name" value="NUDIX_hydrolase_dom"/>
</dbReference>
<comment type="similarity">
    <text evidence="1">Belongs to the Nudix hydrolase family.</text>
</comment>
<dbReference type="EMBL" id="LSTQ01000005">
    <property type="protein sequence ID" value="OAH31305.1"/>
    <property type="molecule type" value="Genomic_DNA"/>
</dbReference>
<organism evidence="4 5">
    <name type="scientific">Corynebacterium stationis</name>
    <dbReference type="NCBI Taxonomy" id="1705"/>
    <lineage>
        <taxon>Bacteria</taxon>
        <taxon>Bacillati</taxon>
        <taxon>Actinomycetota</taxon>
        <taxon>Actinomycetes</taxon>
        <taxon>Mycobacteriales</taxon>
        <taxon>Corynebacteriaceae</taxon>
        <taxon>Corynebacterium</taxon>
    </lineage>
</organism>
<dbReference type="GO" id="GO:0016787">
    <property type="term" value="F:hydrolase activity"/>
    <property type="evidence" value="ECO:0007669"/>
    <property type="project" value="UniProtKB-KW"/>
</dbReference>
<dbReference type="InterPro" id="IPR015797">
    <property type="entry name" value="NUDIX_hydrolase-like_dom_sf"/>
</dbReference>
<dbReference type="OrthoDB" id="9814308at2"/>
<reference evidence="5" key="1">
    <citation type="submission" date="2016-02" db="EMBL/GenBank/DDBJ databases">
        <authorList>
            <person name="Kaur G."/>
            <person name="Nair G.R."/>
            <person name="Mayilraj S."/>
        </authorList>
    </citation>
    <scope>NUCLEOTIDE SEQUENCE [LARGE SCALE GENOMIC DNA]</scope>
    <source>
        <strain evidence="5">GA-15</strain>
    </source>
</reference>
<keyword evidence="5" id="KW-1185">Reference proteome</keyword>
<evidence type="ECO:0000259" key="3">
    <source>
        <dbReference type="PROSITE" id="PS51462"/>
    </source>
</evidence>
<dbReference type="PANTHER" id="PTHR43736:SF1">
    <property type="entry name" value="DIHYDRONEOPTERIN TRIPHOSPHATE DIPHOSPHATASE"/>
    <property type="match status" value="1"/>
</dbReference>
<comment type="caution">
    <text evidence="4">The sequence shown here is derived from an EMBL/GenBank/DDBJ whole genome shotgun (WGS) entry which is preliminary data.</text>
</comment>
<protein>
    <submittedName>
        <fullName evidence="4">DNA mismatch repair protein MutT</fullName>
    </submittedName>
</protein>
<keyword evidence="2" id="KW-0378">Hydrolase</keyword>
<dbReference type="AlphaFoldDB" id="A0A177ITG0"/>
<gene>
    <name evidence="4" type="ORF">AYJ05_10645</name>
</gene>
<dbReference type="SUPFAM" id="SSF55811">
    <property type="entry name" value="Nudix"/>
    <property type="match status" value="1"/>
</dbReference>
<feature type="domain" description="Nudix hydrolase" evidence="3">
    <location>
        <begin position="19"/>
        <end position="159"/>
    </location>
</feature>
<sequence>MSTPEYILNLRKHIGHQQLFLPSCTMIILRPAPAGSSIWEVPKALLARRADNGNWAPVTGICEPGEEVAITAVREVKEEVGVDAKVEALLGVGLVGPTTFDNGDECLFMDTSMRLSVPDDAEPFLADDENTEVDWFSVAHLPDSVNRQHRLLIADAVAQMKHPAGFRPRMGYRKRNA</sequence>
<evidence type="ECO:0000256" key="1">
    <source>
        <dbReference type="ARBA" id="ARBA00005582"/>
    </source>
</evidence>
<accession>A0A177ITG0</accession>
<evidence type="ECO:0000313" key="4">
    <source>
        <dbReference type="EMBL" id="OAH31305.1"/>
    </source>
</evidence>
<dbReference type="RefSeq" id="WP_066838083.1">
    <property type="nucleotide sequence ID" value="NZ_LSTQ01000005.1"/>
</dbReference>
<evidence type="ECO:0000313" key="5">
    <source>
        <dbReference type="Proteomes" id="UP000076947"/>
    </source>
</evidence>
<dbReference type="PANTHER" id="PTHR43736">
    <property type="entry name" value="ADP-RIBOSE PYROPHOSPHATASE"/>
    <property type="match status" value="1"/>
</dbReference>
<dbReference type="PROSITE" id="PS00893">
    <property type="entry name" value="NUDIX_BOX"/>
    <property type="match status" value="1"/>
</dbReference>
<dbReference type="STRING" id="1705.CA21670_03870"/>
<dbReference type="CDD" id="cd18879">
    <property type="entry name" value="NUDIX_Hydrolase"/>
    <property type="match status" value="1"/>
</dbReference>
<dbReference type="Pfam" id="PF00293">
    <property type="entry name" value="NUDIX"/>
    <property type="match status" value="1"/>
</dbReference>
<dbReference type="Proteomes" id="UP000076947">
    <property type="component" value="Unassembled WGS sequence"/>
</dbReference>
<dbReference type="Gene3D" id="3.90.79.10">
    <property type="entry name" value="Nucleoside Triphosphate Pyrophosphohydrolase"/>
    <property type="match status" value="1"/>
</dbReference>
<proteinExistence type="inferred from homology"/>
<dbReference type="InterPro" id="IPR020084">
    <property type="entry name" value="NUDIX_hydrolase_CS"/>
</dbReference>
<dbReference type="PROSITE" id="PS51462">
    <property type="entry name" value="NUDIX"/>
    <property type="match status" value="1"/>
</dbReference>
<evidence type="ECO:0000256" key="2">
    <source>
        <dbReference type="ARBA" id="ARBA00022801"/>
    </source>
</evidence>
<name>A0A177ITG0_9CORY</name>